<evidence type="ECO:0000256" key="1">
    <source>
        <dbReference type="ARBA" id="ARBA00008005"/>
    </source>
</evidence>
<dbReference type="Gene3D" id="3.30.1490.360">
    <property type="match status" value="1"/>
</dbReference>
<dbReference type="EMBL" id="BRPJ01000051">
    <property type="protein sequence ID" value="GLB31007.1"/>
    <property type="molecule type" value="Genomic_DNA"/>
</dbReference>
<evidence type="ECO:0000259" key="5">
    <source>
        <dbReference type="Pfam" id="PF22671"/>
    </source>
</evidence>
<evidence type="ECO:0000259" key="4">
    <source>
        <dbReference type="Pfam" id="PF17482"/>
    </source>
</evidence>
<dbReference type="InterPro" id="IPR035326">
    <property type="entry name" value="Beta_sandwich_Seath"/>
</dbReference>
<comment type="caution">
    <text evidence="6">The sequence shown here is derived from an EMBL/GenBank/DDBJ whole genome shotgun (WGS) entry which is preliminary data.</text>
</comment>
<dbReference type="InterPro" id="IPR020287">
    <property type="entry name" value="Tail_sheath_C"/>
</dbReference>
<feature type="domain" description="Tail sheath protein Gp18-like" evidence="5">
    <location>
        <begin position="33"/>
        <end position="82"/>
    </location>
</feature>
<organism evidence="6 7">
    <name type="scientific">Lacrimispora amygdalina</name>
    <dbReference type="NCBI Taxonomy" id="253257"/>
    <lineage>
        <taxon>Bacteria</taxon>
        <taxon>Bacillati</taxon>
        <taxon>Bacillota</taxon>
        <taxon>Clostridia</taxon>
        <taxon>Lachnospirales</taxon>
        <taxon>Lachnospiraceae</taxon>
        <taxon>Lacrimispora</taxon>
    </lineage>
</organism>
<evidence type="ECO:0000313" key="7">
    <source>
        <dbReference type="Proteomes" id="UP001419084"/>
    </source>
</evidence>
<reference evidence="6 7" key="1">
    <citation type="journal article" date="2024" name="Int. J. Syst. Evol. Microbiol.">
        <title>Lacrimispora brassicae sp. nov. isolated from fermented cabbage, and proposal of Clostridium indicum Gundawar et al. 2019 and Clostridium methoxybenzovorans Mechichi et al. 1999 as heterotypic synonyms of Lacrimispora amygdalina (Parshina et al. 2003) Haas and Blanchard 2020 and Lacrimispora indolis (McClung and McCoy 1957) Haas and Blanchard 2020, respectively.</title>
        <authorList>
            <person name="Kobayashi H."/>
            <person name="Tanizawa Y."/>
            <person name="Sakamoto M."/>
            <person name="Ohkuma M."/>
            <person name="Tohno M."/>
        </authorList>
    </citation>
    <scope>NUCLEOTIDE SEQUENCE [LARGE SCALE GENOMIC DNA]</scope>
    <source>
        <strain evidence="6 7">DSM 12857</strain>
    </source>
</reference>
<sequence>MAGGTWTSQNKKQPGVYINVKSSMAQSVNVGDRGIVAICKPLSWGSEGNIMTINVGDDFTQYIGYDSTNDKALFLREIFKGSGNTKGPVKVMLYRPTTTGAAKATATIAPLTITAKYNGVRGNDISITSIADPDNAGSFTVQTVIDGAVKHTQSGKTVADLQDNDWVTFSGTGDLAASAGTSLAGGSDGTVSSAAYSTFLITLEPYTFNVLIYDGTDSTIQAAYVAFIKRLREDLGKKCQAVMAGVESNSDAVISVKNGVVLSDGTVLNPQQVTWWVGGAEAGANYSESLVYAQYPDAVNVSPRLTASEVDEALDKGQIVFFEEFGNVKVVSDINTLTAYTPDKGEAFSLNQVIRTLDTIANDIYKNFSQNYIGKIQNNAAGRDLLKAWIVGYLNEIQANNGIQNFVADDVVVGAGNALNAVVITLAIQPVAAIEKIYITATLTD</sequence>
<evidence type="ECO:0000259" key="2">
    <source>
        <dbReference type="Pfam" id="PF04984"/>
    </source>
</evidence>
<dbReference type="Proteomes" id="UP001419084">
    <property type="component" value="Unassembled WGS sequence"/>
</dbReference>
<feature type="domain" description="Phage tail sheath protein-like beta-sandwich" evidence="3">
    <location>
        <begin position="101"/>
        <end position="188"/>
    </location>
</feature>
<evidence type="ECO:0008006" key="8">
    <source>
        <dbReference type="Google" id="ProtNLM"/>
    </source>
</evidence>
<dbReference type="Gene3D" id="3.40.50.11790">
    <property type="match status" value="1"/>
</dbReference>
<protein>
    <recommendedName>
        <fullName evidence="8">Phage tail sheath protein</fullName>
    </recommendedName>
</protein>
<dbReference type="Pfam" id="PF17482">
    <property type="entry name" value="Phage_sheath_1C"/>
    <property type="match status" value="1"/>
</dbReference>
<dbReference type="Pfam" id="PF17481">
    <property type="entry name" value="Phage_sheath_domII"/>
    <property type="match status" value="1"/>
</dbReference>
<keyword evidence="7" id="KW-1185">Reference proteome</keyword>
<accession>A0ABQ5M806</accession>
<evidence type="ECO:0000259" key="3">
    <source>
        <dbReference type="Pfam" id="PF17481"/>
    </source>
</evidence>
<dbReference type="Pfam" id="PF04984">
    <property type="entry name" value="Phage_sheath_1"/>
    <property type="match status" value="1"/>
</dbReference>
<feature type="domain" description="Tail sheath protein subtilisin-like" evidence="2">
    <location>
        <begin position="189"/>
        <end position="336"/>
    </location>
</feature>
<dbReference type="Gene3D" id="3.30.360.90">
    <property type="match status" value="1"/>
</dbReference>
<name>A0ABQ5M806_9FIRM</name>
<dbReference type="Gene3D" id="2.60.40.4290">
    <property type="match status" value="1"/>
</dbReference>
<dbReference type="InterPro" id="IPR054564">
    <property type="entry name" value="Gp18_domIII_N"/>
</dbReference>
<evidence type="ECO:0000313" key="6">
    <source>
        <dbReference type="EMBL" id="GLB31007.1"/>
    </source>
</evidence>
<gene>
    <name evidence="6" type="ORF">LAD12857_29300</name>
</gene>
<dbReference type="Pfam" id="PF22671">
    <property type="entry name" value="Gp18_domIII_N"/>
    <property type="match status" value="1"/>
</dbReference>
<feature type="domain" description="Tail sheath protein C-terminal" evidence="4">
    <location>
        <begin position="343"/>
        <end position="443"/>
    </location>
</feature>
<comment type="similarity">
    <text evidence="1">Belongs to the myoviridae tail sheath protein family.</text>
</comment>
<dbReference type="RefSeq" id="WP_346065569.1">
    <property type="nucleotide sequence ID" value="NZ_BRPJ01000051.1"/>
</dbReference>
<proteinExistence type="inferred from homology"/>
<dbReference type="InterPro" id="IPR035089">
    <property type="entry name" value="Phage_sheath_subtilisin"/>
</dbReference>
<dbReference type="Gene3D" id="3.30.1370.220">
    <property type="match status" value="1"/>
</dbReference>